<gene>
    <name evidence="1" type="ORF">DCAF_LOCUS16016</name>
</gene>
<dbReference type="EMBL" id="CAWUPB010001160">
    <property type="protein sequence ID" value="CAK7340926.1"/>
    <property type="molecule type" value="Genomic_DNA"/>
</dbReference>
<reference evidence="1 2" key="1">
    <citation type="submission" date="2024-01" db="EMBL/GenBank/DDBJ databases">
        <authorList>
            <person name="Waweru B."/>
        </authorList>
    </citation>
    <scope>NUCLEOTIDE SEQUENCE [LARGE SCALE GENOMIC DNA]</scope>
</reference>
<comment type="caution">
    <text evidence="1">The sequence shown here is derived from an EMBL/GenBank/DDBJ whole genome shotgun (WGS) entry which is preliminary data.</text>
</comment>
<proteinExistence type="predicted"/>
<accession>A0AAV1RYQ1</accession>
<evidence type="ECO:0000313" key="2">
    <source>
        <dbReference type="Proteomes" id="UP001314170"/>
    </source>
</evidence>
<sequence length="80" mass="9125">MNNLQRQAQGSHSTKKTEVKISHSMRCCVSQLAHHTVSLIFCNVPVTLLHQCRTKMLVVKDKIEPPRLWQYPAVIKNSGE</sequence>
<dbReference type="Proteomes" id="UP001314170">
    <property type="component" value="Unassembled WGS sequence"/>
</dbReference>
<dbReference type="AlphaFoldDB" id="A0AAV1RYQ1"/>
<evidence type="ECO:0000313" key="1">
    <source>
        <dbReference type="EMBL" id="CAK7340926.1"/>
    </source>
</evidence>
<organism evidence="1 2">
    <name type="scientific">Dovyalis caffra</name>
    <dbReference type="NCBI Taxonomy" id="77055"/>
    <lineage>
        <taxon>Eukaryota</taxon>
        <taxon>Viridiplantae</taxon>
        <taxon>Streptophyta</taxon>
        <taxon>Embryophyta</taxon>
        <taxon>Tracheophyta</taxon>
        <taxon>Spermatophyta</taxon>
        <taxon>Magnoliopsida</taxon>
        <taxon>eudicotyledons</taxon>
        <taxon>Gunneridae</taxon>
        <taxon>Pentapetalae</taxon>
        <taxon>rosids</taxon>
        <taxon>fabids</taxon>
        <taxon>Malpighiales</taxon>
        <taxon>Salicaceae</taxon>
        <taxon>Flacourtieae</taxon>
        <taxon>Dovyalis</taxon>
    </lineage>
</organism>
<keyword evidence="2" id="KW-1185">Reference proteome</keyword>
<name>A0AAV1RYQ1_9ROSI</name>
<protein>
    <submittedName>
        <fullName evidence="1">Uncharacterized protein</fullName>
    </submittedName>
</protein>